<feature type="region of interest" description="Disordered" evidence="1">
    <location>
        <begin position="393"/>
        <end position="413"/>
    </location>
</feature>
<evidence type="ECO:0000313" key="3">
    <source>
        <dbReference type="EMBL" id="KAK3679063.1"/>
    </source>
</evidence>
<feature type="region of interest" description="Disordered" evidence="1">
    <location>
        <begin position="24"/>
        <end position="68"/>
    </location>
</feature>
<evidence type="ECO:0000259" key="2">
    <source>
        <dbReference type="SMART" id="SM00694"/>
    </source>
</evidence>
<feature type="compositionally biased region" description="Acidic residues" evidence="1">
    <location>
        <begin position="643"/>
        <end position="652"/>
    </location>
</feature>
<dbReference type="InterPro" id="IPR010482">
    <property type="entry name" value="TECPR1-like_DysF"/>
</dbReference>
<accession>A0AAE1C5Q1</accession>
<sequence length="778" mass="86601">MSGPSSILSPLLLDTPNADKIKSEHNIKLVDTTRPAAAEEQIDRDAERRDSTSTTANDQPTPLSPLFKRMTNNSLSLQTSVRQQIAKQKYARYGKDRYTDETDPSSAKATGGDDETTNTGEEVEAAQPGYVGRGKAKAKGLLKRRKTLRRGGEQEDTVIDILYENQRGWFLFGTPRYSAATLLPSDPRPWQNAQFRTSPVSILNAQLPDPSWEWVWKTWYVDMSRDVDEEGWEYSLLFRQEFNWHGNHPWFHSFVRRRRWLRLRRRKNTLHSATEKSHELTPEYFTIHPKTLKSGSDGYGSGVQSPTRTPRRGKEVDVEKMEVTDIASLAHALRVASVDREKLTAVRKFISNGGDELFYLSDRMEEIMALFVYQSSRRQLLAELISYHDSAHSTQNSLSSHDHKGDDKKVEQHGEAIKRAENLHRAVRAADEQVKRLEYWSDIKEMAKQEQLLDSSQFKDAAAEGHPESSFQNKQGAHEGAPSLHPHPEHSGRGKVPKKEDSKYFDAPSTPTASGLLSPPSLRKISAGRSNESSNDSDSVDRYTTADESAHEDEDLERRKVKTVLSPAQKGKEKAEKLSSLDGLMDEGAEEADVEARETYLTEIGCEKPDVHEHEGYVRNEVDEGASTAGAEKEEGRGGVNDGADDERGGEEELAKAVPPQPKNQGIEVVAPKPALEPEAGAGAAEVGAEAGDAQQQQQQGRQRRAAHFIGDIDEDEHDINASLDRNGSGNESGGEANADFQGGVPSIKTRARTKSSDSVAETKKRMKKLNWIDNAFG</sequence>
<feature type="compositionally biased region" description="Acidic residues" evidence="1">
    <location>
        <begin position="584"/>
        <end position="593"/>
    </location>
</feature>
<dbReference type="GO" id="GO:0007031">
    <property type="term" value="P:peroxisome organization"/>
    <property type="evidence" value="ECO:0007669"/>
    <property type="project" value="UniProtKB-ARBA"/>
</dbReference>
<evidence type="ECO:0000256" key="1">
    <source>
        <dbReference type="SAM" id="MobiDB-lite"/>
    </source>
</evidence>
<feature type="compositionally biased region" description="Acidic residues" evidence="1">
    <location>
        <begin position="112"/>
        <end position="124"/>
    </location>
</feature>
<keyword evidence="4" id="KW-1185">Reference proteome</keyword>
<feature type="compositionally biased region" description="Polar residues" evidence="1">
    <location>
        <begin position="52"/>
        <end position="61"/>
    </location>
</feature>
<evidence type="ECO:0000313" key="4">
    <source>
        <dbReference type="Proteomes" id="UP001274830"/>
    </source>
</evidence>
<dbReference type="SMART" id="SM00694">
    <property type="entry name" value="DysFC"/>
    <property type="match status" value="1"/>
</dbReference>
<dbReference type="AlphaFoldDB" id="A0AAE1C5Q1"/>
<feature type="compositionally biased region" description="Basic and acidic residues" evidence="1">
    <location>
        <begin position="486"/>
        <end position="504"/>
    </location>
</feature>
<organism evidence="3 4">
    <name type="scientific">Recurvomyces mirabilis</name>
    <dbReference type="NCBI Taxonomy" id="574656"/>
    <lineage>
        <taxon>Eukaryota</taxon>
        <taxon>Fungi</taxon>
        <taxon>Dikarya</taxon>
        <taxon>Ascomycota</taxon>
        <taxon>Pezizomycotina</taxon>
        <taxon>Dothideomycetes</taxon>
        <taxon>Dothideomycetidae</taxon>
        <taxon>Mycosphaerellales</taxon>
        <taxon>Teratosphaeriaceae</taxon>
        <taxon>Recurvomyces</taxon>
    </lineage>
</organism>
<feature type="compositionally biased region" description="Low complexity" evidence="1">
    <location>
        <begin position="679"/>
        <end position="701"/>
    </location>
</feature>
<feature type="region of interest" description="Disordered" evidence="1">
    <location>
        <begin position="92"/>
        <end position="136"/>
    </location>
</feature>
<dbReference type="EMBL" id="JAUTXT010000003">
    <property type="protein sequence ID" value="KAK3679063.1"/>
    <property type="molecule type" value="Genomic_DNA"/>
</dbReference>
<feature type="compositionally biased region" description="Basic and acidic residues" evidence="1">
    <location>
        <begin position="400"/>
        <end position="413"/>
    </location>
</feature>
<feature type="compositionally biased region" description="Basic and acidic residues" evidence="1">
    <location>
        <begin position="41"/>
        <end position="51"/>
    </location>
</feature>
<feature type="compositionally biased region" description="Basic and acidic residues" evidence="1">
    <location>
        <begin position="570"/>
        <end position="579"/>
    </location>
</feature>
<feature type="compositionally biased region" description="Basic and acidic residues" evidence="1">
    <location>
        <begin position="539"/>
        <end position="549"/>
    </location>
</feature>
<feature type="region of interest" description="Disordered" evidence="1">
    <location>
        <begin position="293"/>
        <end position="316"/>
    </location>
</feature>
<reference evidence="3" key="1">
    <citation type="submission" date="2023-07" db="EMBL/GenBank/DDBJ databases">
        <title>Black Yeasts Isolated from many extreme environments.</title>
        <authorList>
            <person name="Coleine C."/>
            <person name="Stajich J.E."/>
            <person name="Selbmann L."/>
        </authorList>
    </citation>
    <scope>NUCLEOTIDE SEQUENCE</scope>
    <source>
        <strain evidence="3">CCFEE 5485</strain>
    </source>
</reference>
<protein>
    <recommendedName>
        <fullName evidence="2">Peroxin/Ferlin domain-containing protein</fullName>
    </recommendedName>
</protein>
<dbReference type="Proteomes" id="UP001274830">
    <property type="component" value="Unassembled WGS sequence"/>
</dbReference>
<feature type="compositionally biased region" description="Low complexity" evidence="1">
    <location>
        <begin position="727"/>
        <end position="739"/>
    </location>
</feature>
<feature type="domain" description="Peroxin/Ferlin" evidence="2">
    <location>
        <begin position="231"/>
        <end position="267"/>
    </location>
</feature>
<feature type="region of interest" description="Disordered" evidence="1">
    <location>
        <begin position="454"/>
        <end position="596"/>
    </location>
</feature>
<gene>
    <name evidence="3" type="ORF">LTR78_001516</name>
</gene>
<proteinExistence type="predicted"/>
<dbReference type="GO" id="GO:0005778">
    <property type="term" value="C:peroxisomal membrane"/>
    <property type="evidence" value="ECO:0007669"/>
    <property type="project" value="UniProtKB-ARBA"/>
</dbReference>
<comment type="caution">
    <text evidence="3">The sequence shown here is derived from an EMBL/GenBank/DDBJ whole genome shotgun (WGS) entry which is preliminary data.</text>
</comment>
<name>A0AAE1C5Q1_9PEZI</name>
<dbReference type="InterPro" id="IPR006614">
    <property type="entry name" value="Peroxin/Ferlin"/>
</dbReference>
<dbReference type="Pfam" id="PF06398">
    <property type="entry name" value="Pex24p"/>
    <property type="match status" value="1"/>
</dbReference>
<feature type="region of interest" description="Disordered" evidence="1">
    <location>
        <begin position="621"/>
        <end position="764"/>
    </location>
</feature>